<evidence type="ECO:0000313" key="13">
    <source>
        <dbReference type="Proteomes" id="UP000297540"/>
    </source>
</evidence>
<evidence type="ECO:0000256" key="1">
    <source>
        <dbReference type="ARBA" id="ARBA00008023"/>
    </source>
</evidence>
<organism evidence="12 13">
    <name type="scientific">Mucilaginibacter psychrotolerans</name>
    <dbReference type="NCBI Taxonomy" id="1524096"/>
    <lineage>
        <taxon>Bacteria</taxon>
        <taxon>Pseudomonadati</taxon>
        <taxon>Bacteroidota</taxon>
        <taxon>Sphingobacteriia</taxon>
        <taxon>Sphingobacteriales</taxon>
        <taxon>Sphingobacteriaceae</taxon>
        <taxon>Mucilaginibacter</taxon>
    </lineage>
</organism>
<evidence type="ECO:0000256" key="2">
    <source>
        <dbReference type="ARBA" id="ARBA00011738"/>
    </source>
</evidence>
<evidence type="ECO:0000256" key="9">
    <source>
        <dbReference type="ARBA" id="ARBA00052017"/>
    </source>
</evidence>
<dbReference type="PANTHER" id="PTHR11067">
    <property type="entry name" value="INOSINE TRIPHOSPHATE PYROPHOSPHATASE/HAM1 PROTEIN"/>
    <property type="match status" value="1"/>
</dbReference>
<dbReference type="PANTHER" id="PTHR11067:SF9">
    <property type="entry name" value="INOSINE TRIPHOSPHATE PYROPHOSPHATASE"/>
    <property type="match status" value="1"/>
</dbReference>
<dbReference type="GO" id="GO:0036222">
    <property type="term" value="F:XTP diphosphatase activity"/>
    <property type="evidence" value="ECO:0007669"/>
    <property type="project" value="UniProtKB-UniRule"/>
</dbReference>
<evidence type="ECO:0000313" key="12">
    <source>
        <dbReference type="EMBL" id="TFF38433.1"/>
    </source>
</evidence>
<comment type="subunit">
    <text evidence="2 10">Homodimer.</text>
</comment>
<comment type="cofactor">
    <cofactor evidence="10">
        <name>Mg(2+)</name>
        <dbReference type="ChEBI" id="CHEBI:18420"/>
    </cofactor>
    <text evidence="10">Binds 1 Mg(2+) ion per subunit.</text>
</comment>
<dbReference type="HAMAP" id="MF_01405">
    <property type="entry name" value="Non_canon_purine_NTPase"/>
    <property type="match status" value="1"/>
</dbReference>
<sequence length="206" mass="22636">MQQLVFATNNRHKLQEVAAKIKGQLTLLTLEDIGCTDEIAETGLTFKANASIKSRHIWDRYKLSCFGDDSGLGIDALNGEPGIYSARYAGTHGNHKANNDKVLANLLGVTNRKAQFRTVISLMWQGEEHFFEGVVAGTIRTEVCGTDGFGYDPIFQPDGYDITFAEMSMEEKNAISHRAIAVEKLIVFLNENAGGLNFTAKILTSC</sequence>
<feature type="binding site" evidence="10">
    <location>
        <begin position="8"/>
        <end position="13"/>
    </location>
    <ligand>
        <name>substrate</name>
    </ligand>
</feature>
<dbReference type="RefSeq" id="WP_133228582.1">
    <property type="nucleotide sequence ID" value="NZ_SOZE01000006.1"/>
</dbReference>
<dbReference type="GO" id="GO:0036220">
    <property type="term" value="F:ITP diphosphatase activity"/>
    <property type="evidence" value="ECO:0007669"/>
    <property type="project" value="UniProtKB-UniRule"/>
</dbReference>
<comment type="caution">
    <text evidence="12">The sequence shown here is derived from an EMBL/GenBank/DDBJ whole genome shotgun (WGS) entry which is preliminary data.</text>
</comment>
<dbReference type="OrthoDB" id="9807456at2"/>
<evidence type="ECO:0000256" key="5">
    <source>
        <dbReference type="ARBA" id="ARBA00022801"/>
    </source>
</evidence>
<evidence type="ECO:0000256" key="4">
    <source>
        <dbReference type="ARBA" id="ARBA00022741"/>
    </source>
</evidence>
<comment type="catalytic activity">
    <reaction evidence="10">
        <text>ITP + H2O = IMP + diphosphate + H(+)</text>
        <dbReference type="Rhea" id="RHEA:29399"/>
        <dbReference type="ChEBI" id="CHEBI:15377"/>
        <dbReference type="ChEBI" id="CHEBI:15378"/>
        <dbReference type="ChEBI" id="CHEBI:33019"/>
        <dbReference type="ChEBI" id="CHEBI:58053"/>
        <dbReference type="ChEBI" id="CHEBI:61402"/>
        <dbReference type="EC" id="3.6.1.66"/>
    </reaction>
</comment>
<dbReference type="GO" id="GO:0017111">
    <property type="term" value="F:ribonucleoside triphosphate phosphatase activity"/>
    <property type="evidence" value="ECO:0007669"/>
    <property type="project" value="InterPro"/>
</dbReference>
<keyword evidence="7 10" id="KW-0546">Nucleotide metabolism</keyword>
<comment type="similarity">
    <text evidence="1 10 11">Belongs to the HAM1 NTPase family.</text>
</comment>
<dbReference type="GO" id="GO:0009117">
    <property type="term" value="P:nucleotide metabolic process"/>
    <property type="evidence" value="ECO:0007669"/>
    <property type="project" value="UniProtKB-KW"/>
</dbReference>
<dbReference type="Pfam" id="PF01725">
    <property type="entry name" value="Ham1p_like"/>
    <property type="match status" value="1"/>
</dbReference>
<comment type="function">
    <text evidence="10">Pyrophosphatase that catalyzes the hydrolysis of nucleoside triphosphates to their monophosphate derivatives, with a high preference for the non-canonical purine nucleotides XTP (xanthosine triphosphate), dITP (deoxyinosine triphosphate) and ITP. Seems to function as a house-cleaning enzyme that removes non-canonical purine nucleotides from the nucleotide pool, thus preventing their incorporation into DNA/RNA and avoiding chromosomal lesions.</text>
</comment>
<evidence type="ECO:0000256" key="11">
    <source>
        <dbReference type="RuleBase" id="RU003781"/>
    </source>
</evidence>
<dbReference type="SUPFAM" id="SSF52972">
    <property type="entry name" value="ITPase-like"/>
    <property type="match status" value="1"/>
</dbReference>
<feature type="binding site" evidence="10">
    <location>
        <position position="70"/>
    </location>
    <ligand>
        <name>substrate</name>
    </ligand>
</feature>
<feature type="binding site" evidence="10">
    <location>
        <begin position="177"/>
        <end position="178"/>
    </location>
    <ligand>
        <name>substrate</name>
    </ligand>
</feature>
<dbReference type="GO" id="GO:0035870">
    <property type="term" value="F:dITP diphosphatase activity"/>
    <property type="evidence" value="ECO:0007669"/>
    <property type="project" value="UniProtKB-UniRule"/>
</dbReference>
<dbReference type="AlphaFoldDB" id="A0A4Y8SH73"/>
<keyword evidence="6 10" id="KW-0460">Magnesium</keyword>
<keyword evidence="13" id="KW-1185">Reference proteome</keyword>
<dbReference type="GO" id="GO:0005829">
    <property type="term" value="C:cytosol"/>
    <property type="evidence" value="ECO:0007669"/>
    <property type="project" value="TreeGrafter"/>
</dbReference>
<evidence type="ECO:0000256" key="8">
    <source>
        <dbReference type="ARBA" id="ARBA00051875"/>
    </source>
</evidence>
<keyword evidence="3 10" id="KW-0479">Metal-binding</keyword>
<evidence type="ECO:0000256" key="3">
    <source>
        <dbReference type="ARBA" id="ARBA00022723"/>
    </source>
</evidence>
<feature type="binding site" evidence="10">
    <location>
        <position position="69"/>
    </location>
    <ligand>
        <name>Mg(2+)</name>
        <dbReference type="ChEBI" id="CHEBI:18420"/>
    </ligand>
</feature>
<comment type="caution">
    <text evidence="10">Lacks conserved residue(s) required for the propagation of feature annotation.</text>
</comment>
<dbReference type="InterPro" id="IPR020922">
    <property type="entry name" value="dITP/XTP_pyrophosphatase"/>
</dbReference>
<dbReference type="Proteomes" id="UP000297540">
    <property type="component" value="Unassembled WGS sequence"/>
</dbReference>
<evidence type="ECO:0000256" key="10">
    <source>
        <dbReference type="HAMAP-Rule" id="MF_01405"/>
    </source>
</evidence>
<dbReference type="EC" id="3.6.1.66" evidence="10"/>
<feature type="active site" description="Proton acceptor" evidence="10">
    <location>
        <position position="69"/>
    </location>
</feature>
<dbReference type="InterPro" id="IPR029001">
    <property type="entry name" value="ITPase-like_fam"/>
</dbReference>
<dbReference type="FunFam" id="3.90.950.10:FF:000001">
    <property type="entry name" value="dITP/XTP pyrophosphatase"/>
    <property type="match status" value="1"/>
</dbReference>
<keyword evidence="5 10" id="KW-0378">Hydrolase</keyword>
<proteinExistence type="inferred from homology"/>
<evidence type="ECO:0000256" key="7">
    <source>
        <dbReference type="ARBA" id="ARBA00023080"/>
    </source>
</evidence>
<dbReference type="NCBIfam" id="TIGR00042">
    <property type="entry name" value="RdgB/HAM1 family non-canonical purine NTP pyrophosphatase"/>
    <property type="match status" value="1"/>
</dbReference>
<dbReference type="GO" id="GO:0009146">
    <property type="term" value="P:purine nucleoside triphosphate catabolic process"/>
    <property type="evidence" value="ECO:0007669"/>
    <property type="project" value="UniProtKB-UniRule"/>
</dbReference>
<feature type="binding site" evidence="10">
    <location>
        <begin position="149"/>
        <end position="152"/>
    </location>
    <ligand>
        <name>substrate</name>
    </ligand>
</feature>
<dbReference type="InterPro" id="IPR002637">
    <property type="entry name" value="RdgB/HAM1"/>
</dbReference>
<feature type="binding site" evidence="10">
    <location>
        <position position="172"/>
    </location>
    <ligand>
        <name>substrate</name>
    </ligand>
</feature>
<dbReference type="CDD" id="cd00515">
    <property type="entry name" value="HAM1"/>
    <property type="match status" value="1"/>
</dbReference>
<gene>
    <name evidence="12" type="primary">rdgB</name>
    <name evidence="12" type="ORF">E2R66_08165</name>
</gene>
<keyword evidence="4 10" id="KW-0547">Nucleotide-binding</keyword>
<name>A0A4Y8SH73_9SPHI</name>
<evidence type="ECO:0000256" key="6">
    <source>
        <dbReference type="ARBA" id="ARBA00022842"/>
    </source>
</evidence>
<protein>
    <recommendedName>
        <fullName evidence="10">dITP/XTP pyrophosphatase</fullName>
        <ecNumber evidence="10">3.6.1.66</ecNumber>
    </recommendedName>
    <alternativeName>
        <fullName evidence="10">Non-canonical purine NTP pyrophosphatase</fullName>
    </alternativeName>
    <alternativeName>
        <fullName evidence="10">Non-standard purine NTP pyrophosphatase</fullName>
    </alternativeName>
    <alternativeName>
        <fullName evidence="10">Nucleoside-triphosphate diphosphatase</fullName>
    </alternativeName>
    <alternativeName>
        <fullName evidence="10">Nucleoside-triphosphate pyrophosphatase</fullName>
        <shortName evidence="10">NTPase</shortName>
    </alternativeName>
</protein>
<dbReference type="GO" id="GO:0046872">
    <property type="term" value="F:metal ion binding"/>
    <property type="evidence" value="ECO:0007669"/>
    <property type="project" value="UniProtKB-KW"/>
</dbReference>
<comment type="catalytic activity">
    <reaction evidence="8 10">
        <text>dITP + H2O = dIMP + diphosphate + H(+)</text>
        <dbReference type="Rhea" id="RHEA:28342"/>
        <dbReference type="ChEBI" id="CHEBI:15377"/>
        <dbReference type="ChEBI" id="CHEBI:15378"/>
        <dbReference type="ChEBI" id="CHEBI:33019"/>
        <dbReference type="ChEBI" id="CHEBI:61194"/>
        <dbReference type="ChEBI" id="CHEBI:61382"/>
        <dbReference type="EC" id="3.6.1.66"/>
    </reaction>
</comment>
<comment type="catalytic activity">
    <reaction evidence="9 10">
        <text>XTP + H2O = XMP + diphosphate + H(+)</text>
        <dbReference type="Rhea" id="RHEA:28610"/>
        <dbReference type="ChEBI" id="CHEBI:15377"/>
        <dbReference type="ChEBI" id="CHEBI:15378"/>
        <dbReference type="ChEBI" id="CHEBI:33019"/>
        <dbReference type="ChEBI" id="CHEBI:57464"/>
        <dbReference type="ChEBI" id="CHEBI:61314"/>
        <dbReference type="EC" id="3.6.1.66"/>
    </reaction>
</comment>
<accession>A0A4Y8SH73</accession>
<dbReference type="EMBL" id="SOZE01000006">
    <property type="protein sequence ID" value="TFF38433.1"/>
    <property type="molecule type" value="Genomic_DNA"/>
</dbReference>
<reference evidence="12 13" key="1">
    <citation type="journal article" date="2017" name="Int. J. Syst. Evol. Microbiol.">
        <title>Mucilaginibacterpsychrotolerans sp. nov., isolated from peatlands.</title>
        <authorList>
            <person name="Deng Y."/>
            <person name="Shen L."/>
            <person name="Xu B."/>
            <person name="Liu Y."/>
            <person name="Gu Z."/>
            <person name="Liu H."/>
            <person name="Zhou Y."/>
        </authorList>
    </citation>
    <scope>NUCLEOTIDE SEQUENCE [LARGE SCALE GENOMIC DNA]</scope>
    <source>
        <strain evidence="12 13">NH7-4</strain>
    </source>
</reference>
<dbReference type="GO" id="GO:0000166">
    <property type="term" value="F:nucleotide binding"/>
    <property type="evidence" value="ECO:0007669"/>
    <property type="project" value="UniProtKB-KW"/>
</dbReference>
<dbReference type="Gene3D" id="3.90.950.10">
    <property type="match status" value="1"/>
</dbReference>